<feature type="active site" description="Nucleophile" evidence="1">
    <location>
        <position position="5"/>
    </location>
</feature>
<feature type="binding site" evidence="2">
    <location>
        <begin position="115"/>
        <end position="116"/>
    </location>
    <ligand>
        <name>glutathione</name>
        <dbReference type="ChEBI" id="CHEBI:57925"/>
    </ligand>
</feature>
<dbReference type="PIRSF" id="PIRSF015753">
    <property type="entry name" value="GST"/>
    <property type="match status" value="1"/>
</dbReference>
<feature type="active site" description="Proton donor/acceptor" evidence="1">
    <location>
        <position position="163"/>
    </location>
</feature>
<proteinExistence type="predicted"/>
<dbReference type="GO" id="GO:0005737">
    <property type="term" value="C:cytoplasm"/>
    <property type="evidence" value="ECO:0007669"/>
    <property type="project" value="TreeGrafter"/>
</dbReference>
<feature type="domain" description="GST C-terminal" evidence="4">
    <location>
        <begin position="140"/>
        <end position="265"/>
    </location>
</feature>
<feature type="site" description="Lowers pKa of active site Cys" evidence="3">
    <location>
        <position position="265"/>
    </location>
</feature>
<dbReference type="InterPro" id="IPR010987">
    <property type="entry name" value="Glutathione-S-Trfase_C-like"/>
</dbReference>
<keyword evidence="6" id="KW-1185">Reference proteome</keyword>
<evidence type="ECO:0000256" key="1">
    <source>
        <dbReference type="PIRSR" id="PIRSR015753-1"/>
    </source>
</evidence>
<protein>
    <submittedName>
        <fullName evidence="5">YqjG protein</fullName>
    </submittedName>
</protein>
<evidence type="ECO:0000256" key="2">
    <source>
        <dbReference type="PIRSR" id="PIRSR015753-2"/>
    </source>
</evidence>
<feature type="site" description="Lowers pKa of active site Cys" evidence="3">
    <location>
        <position position="221"/>
    </location>
</feature>
<dbReference type="InterPro" id="IPR004045">
    <property type="entry name" value="Glutathione_S-Trfase_N"/>
</dbReference>
<feature type="non-terminal residue" evidence="5">
    <location>
        <position position="1"/>
    </location>
</feature>
<organism evidence="5 6">
    <name type="scientific">Symbiodinium pilosum</name>
    <name type="common">Dinoflagellate</name>
    <dbReference type="NCBI Taxonomy" id="2952"/>
    <lineage>
        <taxon>Eukaryota</taxon>
        <taxon>Sar</taxon>
        <taxon>Alveolata</taxon>
        <taxon>Dinophyceae</taxon>
        <taxon>Suessiales</taxon>
        <taxon>Symbiodiniaceae</taxon>
        <taxon>Symbiodinium</taxon>
    </lineage>
</organism>
<evidence type="ECO:0000256" key="3">
    <source>
        <dbReference type="PIRSR" id="PIRSR015753-3"/>
    </source>
</evidence>
<dbReference type="OrthoDB" id="2309723at2759"/>
<dbReference type="Gene3D" id="1.20.1050.10">
    <property type="match status" value="1"/>
</dbReference>
<feature type="binding site" evidence="2">
    <location>
        <position position="48"/>
    </location>
    <ligand>
        <name>glutathione</name>
        <dbReference type="ChEBI" id="CHEBI:57925"/>
    </ligand>
</feature>
<dbReference type="PROSITE" id="PS50405">
    <property type="entry name" value="GST_CTER"/>
    <property type="match status" value="1"/>
</dbReference>
<dbReference type="Gene3D" id="3.40.30.10">
    <property type="entry name" value="Glutaredoxin"/>
    <property type="match status" value="1"/>
</dbReference>
<dbReference type="PANTHER" id="PTHR32419">
    <property type="entry name" value="GLUTATHIONYL-HYDROQUINONE REDUCTASE"/>
    <property type="match status" value="1"/>
</dbReference>
<name>A0A812Y578_SYMPI</name>
<dbReference type="Pfam" id="PF13410">
    <property type="entry name" value="GST_C_2"/>
    <property type="match status" value="1"/>
</dbReference>
<accession>A0A812Y578</accession>
<evidence type="ECO:0000259" key="4">
    <source>
        <dbReference type="PROSITE" id="PS50405"/>
    </source>
</evidence>
<comment type="caution">
    <text evidence="5">The sequence shown here is derived from an EMBL/GenBank/DDBJ whole genome shotgun (WGS) entry which is preliminary data.</text>
</comment>
<dbReference type="Proteomes" id="UP000649617">
    <property type="component" value="Unassembled WGS sequence"/>
</dbReference>
<evidence type="ECO:0000313" key="5">
    <source>
        <dbReference type="EMBL" id="CAE7765478.1"/>
    </source>
</evidence>
<sequence length="314" mass="35359">VALACPWADGALAALYLKGLEHVISHSVVHPTWQRTRPENPSDLHCGWAFRNPGDQPLSNSLGFGSFDCDDALIPDIVNNCRFVRDLYEKANDKAGKYSTPVLWDKKEGTIVNNESMDILKMFNSKFNKFAKHPELDLFPEHLKSEAEAANAWIYPNINNGVYRCGFAKSQEAYDVAVKDVAAALDKAESLLSQQRYVCGDSFTFMDLRLFMTLVRFDPVYVVYFKTNVGTIESNYPNLFNYIKDVYQFSGMSKAINMKHIKMHYFTSHPDLNKFAIIPKGRDVDLAGPHNRGKKAAAPPGCWAKILEFISGSK</sequence>
<evidence type="ECO:0000313" key="6">
    <source>
        <dbReference type="Proteomes" id="UP000649617"/>
    </source>
</evidence>
<dbReference type="Pfam" id="PF13409">
    <property type="entry name" value="GST_N_2"/>
    <property type="match status" value="1"/>
</dbReference>
<dbReference type="SUPFAM" id="SSF47616">
    <property type="entry name" value="GST C-terminal domain-like"/>
    <property type="match status" value="1"/>
</dbReference>
<dbReference type="InterPro" id="IPR047047">
    <property type="entry name" value="GST_Omega-like_C"/>
</dbReference>
<dbReference type="CDD" id="cd03190">
    <property type="entry name" value="GST_C_Omega_like"/>
    <property type="match status" value="1"/>
</dbReference>
<dbReference type="PANTHER" id="PTHR32419:SF6">
    <property type="entry name" value="GLUTATHIONE S-TRANSFERASE OMEGA-LIKE 1-RELATED"/>
    <property type="match status" value="1"/>
</dbReference>
<reference evidence="5" key="1">
    <citation type="submission" date="2021-02" db="EMBL/GenBank/DDBJ databases">
        <authorList>
            <person name="Dougan E. K."/>
            <person name="Rhodes N."/>
            <person name="Thang M."/>
            <person name="Chan C."/>
        </authorList>
    </citation>
    <scope>NUCLEOTIDE SEQUENCE</scope>
</reference>
<gene>
    <name evidence="5" type="primary">yqjG</name>
    <name evidence="5" type="ORF">SPIL2461_LOCUS22436</name>
</gene>
<dbReference type="GO" id="GO:0004364">
    <property type="term" value="F:glutathione transferase activity"/>
    <property type="evidence" value="ECO:0007669"/>
    <property type="project" value="InterPro"/>
</dbReference>
<dbReference type="InterPro" id="IPR016639">
    <property type="entry name" value="GST_Omega/GSH"/>
</dbReference>
<dbReference type="InterPro" id="IPR036282">
    <property type="entry name" value="Glutathione-S-Trfase_C_sf"/>
</dbReference>
<dbReference type="AlphaFoldDB" id="A0A812Y578"/>
<dbReference type="EMBL" id="CAJNIZ010047284">
    <property type="protein sequence ID" value="CAE7765478.1"/>
    <property type="molecule type" value="Genomic_DNA"/>
</dbReference>